<feature type="compositionally biased region" description="Low complexity" evidence="1">
    <location>
        <begin position="461"/>
        <end position="551"/>
    </location>
</feature>
<dbReference type="EMBL" id="BKZV01000001">
    <property type="protein sequence ID" value="GER81475.1"/>
    <property type="molecule type" value="Genomic_DNA"/>
</dbReference>
<dbReference type="Gene3D" id="3.90.1720.10">
    <property type="entry name" value="endopeptidase domain like (from Nostoc punctiforme)"/>
    <property type="match status" value="1"/>
</dbReference>
<feature type="compositionally biased region" description="Pro residues" evidence="1">
    <location>
        <begin position="418"/>
        <end position="428"/>
    </location>
</feature>
<proteinExistence type="predicted"/>
<feature type="region of interest" description="Disordered" evidence="1">
    <location>
        <begin position="418"/>
        <end position="590"/>
    </location>
</feature>
<feature type="domain" description="Peptidase C51" evidence="2">
    <location>
        <begin position="69"/>
        <end position="208"/>
    </location>
</feature>
<feature type="compositionally biased region" description="Low complexity" evidence="1">
    <location>
        <begin position="429"/>
        <end position="451"/>
    </location>
</feature>
<evidence type="ECO:0000256" key="1">
    <source>
        <dbReference type="SAM" id="MobiDB-lite"/>
    </source>
</evidence>
<comment type="caution">
    <text evidence="3">The sequence shown here is derived from an EMBL/GenBank/DDBJ whole genome shotgun (WGS) entry which is preliminary data.</text>
</comment>
<organism evidence="3 4">
    <name type="scientific">Thermogemmatispora aurantia</name>
    <dbReference type="NCBI Taxonomy" id="2045279"/>
    <lineage>
        <taxon>Bacteria</taxon>
        <taxon>Bacillati</taxon>
        <taxon>Chloroflexota</taxon>
        <taxon>Ktedonobacteria</taxon>
        <taxon>Thermogemmatisporales</taxon>
        <taxon>Thermogemmatisporaceae</taxon>
        <taxon>Thermogemmatispora</taxon>
    </lineage>
</organism>
<gene>
    <name evidence="3" type="ORF">KTAU_01140</name>
</gene>
<dbReference type="PROSITE" id="PS50911">
    <property type="entry name" value="CHAP"/>
    <property type="match status" value="1"/>
</dbReference>
<accession>A0A5J4K0M8</accession>
<evidence type="ECO:0000259" key="2">
    <source>
        <dbReference type="PROSITE" id="PS50911"/>
    </source>
</evidence>
<sequence>MHPLAFLRRLLQSDDRHVSTGPIKRRHFLTAFLVAVLCLLFSQPLSLMSLLQANAQGLGYTAPTLDSDCDQLSFSADGNPFALCPGPFPRGGNCVWWAWEQWHWLHYDLPLNWGNAADWISDAQKAGLAVGTQPRVGAIAVFPVADGVWAYSSAGHVAFVTWVSPDGDTFNVTYQNYGDPTPVHLGLGYRVSVINQPRYQRGQLRFIYFPGQIDPQLFARLPGVDSEALAQVIAANQQQQRDPATLTTARLALGLPPTSSEQEFDADFTGSGQSALLLYNRQQGTLKVLQLLDADQLSRRPGGRLWPYPDAPATSSGTIAGARLVTLADRQVGPHGWGSDLDIRIGDFAGLGHAQILLYSRSSGKIQILSLGPDLQISQHITLDGWGPGWEVYTGRFNGQTTGLLLYNRFVNTPIPTIPTPSLTPTPFPTVTSEPSVSPVPSLVPTKTSTPSPTPKPTPRPTATATASPTPVLTPTATPRPTATATASPTPVLTPTATPRPTATATASPTPVLTPTATPRPSATPTATPTTSPTVTPTATPGSTPSATAGTITSTLASGDAGPLAVPNGLALSLSPSDGGGNDLGGSQSNQSQLMPNVLLIDFTSKLGINHLQRYLLSQDSWEIYVGSFVSTRQDGLFLYDRLNGQGRLISFDARLQVVHNQAVTDLDGNWQVYSGDFCGTGQAQLLLYDPIAGEAQLLILKPNLQVQERQSYSQWGSGAILYTGHFGGAAEGIMLYSPLQAQSTFIAFDHDGQITHQYTVASWDQRWQILIGSFTNHTSCSAEATCLPGDDILVLNRQTGRLEQYAFHFQSTFRLYDNRVQAFMREGLAQEQDNYLKIVDTSTFSLLAVLDTPVHSEELY</sequence>
<evidence type="ECO:0000313" key="3">
    <source>
        <dbReference type="EMBL" id="GER81475.1"/>
    </source>
</evidence>
<protein>
    <recommendedName>
        <fullName evidence="2">Peptidase C51 domain-containing protein</fullName>
    </recommendedName>
</protein>
<name>A0A5J4K0M8_9CHLR</name>
<reference evidence="3 4" key="1">
    <citation type="journal article" date="2019" name="Int. J. Syst. Evol. Microbiol.">
        <title>Thermogemmatispora aurantia sp. nov. and Thermogemmatispora argillosa sp. nov., within the class Ktedonobacteria, and emended description of the genus Thermogemmatispora.</title>
        <authorList>
            <person name="Zheng Y."/>
            <person name="Wang C.M."/>
            <person name="Sakai Y."/>
            <person name="Abe K."/>
            <person name="Yokota A."/>
            <person name="Yabe S."/>
        </authorList>
    </citation>
    <scope>NUCLEOTIDE SEQUENCE [LARGE SCALE GENOMIC DNA]</scope>
    <source>
        <strain evidence="3 4">A1-2</strain>
    </source>
</reference>
<dbReference type="Pfam" id="PF05257">
    <property type="entry name" value="CHAP"/>
    <property type="match status" value="1"/>
</dbReference>
<dbReference type="Proteomes" id="UP000334820">
    <property type="component" value="Unassembled WGS sequence"/>
</dbReference>
<dbReference type="SUPFAM" id="SSF54001">
    <property type="entry name" value="Cysteine proteinases"/>
    <property type="match status" value="1"/>
</dbReference>
<dbReference type="InterPro" id="IPR038765">
    <property type="entry name" value="Papain-like_cys_pep_sf"/>
</dbReference>
<dbReference type="InterPro" id="IPR007921">
    <property type="entry name" value="CHAP_dom"/>
</dbReference>
<keyword evidence="4" id="KW-1185">Reference proteome</keyword>
<evidence type="ECO:0000313" key="4">
    <source>
        <dbReference type="Proteomes" id="UP000334820"/>
    </source>
</evidence>
<dbReference type="AlphaFoldDB" id="A0A5J4K0M8"/>